<sequence length="52" mass="5958">MGAKKGDIIEWESDGDDSYRYGEIVEERNGYVRVEGRTGEEFWADGNEVFVP</sequence>
<dbReference type="STRING" id="546364.SAMN04489730_0013"/>
<dbReference type="EMBL" id="FPJG01000001">
    <property type="protein sequence ID" value="SFW11422.1"/>
    <property type="molecule type" value="Genomic_DNA"/>
</dbReference>
<dbReference type="EMBL" id="FPJG01000001">
    <property type="protein sequence ID" value="SFW12100.1"/>
    <property type="molecule type" value="Genomic_DNA"/>
</dbReference>
<evidence type="ECO:0000313" key="1">
    <source>
        <dbReference type="EMBL" id="SFW11422.1"/>
    </source>
</evidence>
<organism evidence="2 3">
    <name type="scientific">Amycolatopsis australiensis</name>
    <dbReference type="NCBI Taxonomy" id="546364"/>
    <lineage>
        <taxon>Bacteria</taxon>
        <taxon>Bacillati</taxon>
        <taxon>Actinomycetota</taxon>
        <taxon>Actinomycetes</taxon>
        <taxon>Pseudonocardiales</taxon>
        <taxon>Pseudonocardiaceae</taxon>
        <taxon>Amycolatopsis</taxon>
    </lineage>
</organism>
<dbReference type="AlphaFoldDB" id="A0A1K1LMI9"/>
<reference evidence="3" key="2">
    <citation type="submission" date="2016-11" db="EMBL/GenBank/DDBJ databases">
        <authorList>
            <person name="Varghese N."/>
            <person name="Submissions S."/>
        </authorList>
    </citation>
    <scope>NUCLEOTIDE SEQUENCE [LARGE SCALE GENOMIC DNA]</scope>
    <source>
        <strain evidence="3">DSM 44671</strain>
    </source>
</reference>
<evidence type="ECO:0000313" key="3">
    <source>
        <dbReference type="Proteomes" id="UP000182740"/>
    </source>
</evidence>
<keyword evidence="3" id="KW-1185">Reference proteome</keyword>
<name>A0A1K1LMI9_9PSEU</name>
<dbReference type="RefSeq" id="WP_177328694.1">
    <property type="nucleotide sequence ID" value="NZ_FPJG01000001.1"/>
</dbReference>
<accession>A0A1K1LMI9</accession>
<protein>
    <submittedName>
        <fullName evidence="2">Uncharacterized protein</fullName>
    </submittedName>
</protein>
<evidence type="ECO:0000313" key="2">
    <source>
        <dbReference type="EMBL" id="SFW12100.1"/>
    </source>
</evidence>
<reference evidence="2" key="1">
    <citation type="submission" date="2016-11" db="EMBL/GenBank/DDBJ databases">
        <authorList>
            <person name="Jaros S."/>
            <person name="Januszkiewicz K."/>
            <person name="Wedrychowicz H."/>
        </authorList>
    </citation>
    <scope>NUCLEOTIDE SEQUENCE [LARGE SCALE GENOMIC DNA]</scope>
    <source>
        <strain evidence="2">DSM 44671</strain>
    </source>
</reference>
<proteinExistence type="predicted"/>
<dbReference type="Proteomes" id="UP000182740">
    <property type="component" value="Unassembled WGS sequence"/>
</dbReference>
<gene>
    <name evidence="1" type="ORF">SAMN04489730_0013</name>
    <name evidence="2" type="ORF">SAMN04489730_0088</name>
</gene>